<dbReference type="Gene3D" id="1.10.220.30">
    <property type="match status" value="2"/>
</dbReference>
<organism evidence="5 6">
    <name type="scientific">Photobacterium kishitanii</name>
    <dbReference type="NCBI Taxonomy" id="318456"/>
    <lineage>
        <taxon>Bacteria</taxon>
        <taxon>Pseudomonadati</taxon>
        <taxon>Pseudomonadota</taxon>
        <taxon>Gammaproteobacteria</taxon>
        <taxon>Vibrionales</taxon>
        <taxon>Vibrionaceae</taxon>
        <taxon>Photobacterium</taxon>
    </lineage>
</organism>
<dbReference type="RefSeq" id="WP_045043220.1">
    <property type="nucleotide sequence ID" value="NZ_JZTB01000013.1"/>
</dbReference>
<dbReference type="InterPro" id="IPR011002">
    <property type="entry name" value="FliG_a-hlx"/>
</dbReference>
<dbReference type="Pfam" id="PF14841">
    <property type="entry name" value="FliG_M"/>
    <property type="match status" value="1"/>
</dbReference>
<evidence type="ECO:0000313" key="5">
    <source>
        <dbReference type="EMBL" id="PSX38926.1"/>
    </source>
</evidence>
<comment type="subcellular location">
    <subcellularLocation>
        <location evidence="1">Cell inner membrane</location>
        <topology evidence="1">Peripheral membrane protein</topology>
        <orientation evidence="1">Cytoplasmic side</orientation>
    </subcellularLocation>
</comment>
<reference evidence="5 6" key="1">
    <citation type="submission" date="2018-01" db="EMBL/GenBank/DDBJ databases">
        <title>Whole genome sequencing of Histamine producing bacteria.</title>
        <authorList>
            <person name="Butler K."/>
        </authorList>
    </citation>
    <scope>NUCLEOTIDE SEQUENCE [LARGE SCALE GENOMIC DNA]</scope>
    <source>
        <strain evidence="5 6">A1-4</strain>
    </source>
</reference>
<dbReference type="Pfam" id="PF01706">
    <property type="entry name" value="FliG_C"/>
    <property type="match status" value="1"/>
</dbReference>
<evidence type="ECO:0000313" key="6">
    <source>
        <dbReference type="Proteomes" id="UP000240728"/>
    </source>
</evidence>
<evidence type="ECO:0000259" key="4">
    <source>
        <dbReference type="Pfam" id="PF14841"/>
    </source>
</evidence>
<keyword evidence="6" id="KW-1185">Reference proteome</keyword>
<dbReference type="PANTHER" id="PTHR30534">
    <property type="entry name" value="FLAGELLAR MOTOR SWITCH PROTEIN FLIG"/>
    <property type="match status" value="1"/>
</dbReference>
<evidence type="ECO:0000256" key="1">
    <source>
        <dbReference type="ARBA" id="ARBA00004515"/>
    </source>
</evidence>
<dbReference type="PANTHER" id="PTHR30534:SF0">
    <property type="entry name" value="FLAGELLAR MOTOR SWITCH PROTEIN FLIG"/>
    <property type="match status" value="1"/>
</dbReference>
<feature type="domain" description="Flagellar motor switch protein FliG C-terminal" evidence="3">
    <location>
        <begin position="222"/>
        <end position="326"/>
    </location>
</feature>
<dbReference type="InterPro" id="IPR032779">
    <property type="entry name" value="FliG_M"/>
</dbReference>
<evidence type="ECO:0000256" key="2">
    <source>
        <dbReference type="ARBA" id="ARBA00025598"/>
    </source>
</evidence>
<evidence type="ECO:0000259" key="3">
    <source>
        <dbReference type="Pfam" id="PF01706"/>
    </source>
</evidence>
<dbReference type="InterPro" id="IPR023087">
    <property type="entry name" value="Flg_Motor_Flig_C"/>
</dbReference>
<dbReference type="PRINTS" id="PR00954">
    <property type="entry name" value="FLGMOTORFLIG"/>
</dbReference>
<comment type="caution">
    <text evidence="5">The sequence shown here is derived from an EMBL/GenBank/DDBJ whole genome shotgun (WGS) entry which is preliminary data.</text>
</comment>
<sequence>MTKKKLERRRLTGDDKVRILMKLIPMEDFEQVLDKLERKQAEKLLILMKEDDLGVPEKITKVEAVEVLTEFNEYMSRLVNPDEVAMTDAMQALIQQKLIEFNLVEEQRLYGFDKLAELSVDQIINIIFKESQQISAVILSRLDSDKAVEVIQKMNNEHRTEILLYMGTSQNISREKLKEINDWLEDKIDESVNKGTYDGAKEVAQILEGLTEDEMTEQLELIEKINPDLVKEIRGHILTFNDILMLDDVTLYIILNEIDSSTIGLAIRNLSQNLQEKALSALSENARQIAELELTGGNVLDADILAAQNVILATAREQEVNGLVQLRQD</sequence>
<dbReference type="GO" id="GO:0005886">
    <property type="term" value="C:plasma membrane"/>
    <property type="evidence" value="ECO:0007669"/>
    <property type="project" value="UniProtKB-SubCell"/>
</dbReference>
<dbReference type="AlphaFoldDB" id="A0AAX0YQ51"/>
<dbReference type="EMBL" id="PYOZ01000030">
    <property type="protein sequence ID" value="PSX38926.1"/>
    <property type="molecule type" value="Genomic_DNA"/>
</dbReference>
<dbReference type="GO" id="GO:0006935">
    <property type="term" value="P:chemotaxis"/>
    <property type="evidence" value="ECO:0007669"/>
    <property type="project" value="InterPro"/>
</dbReference>
<name>A0AAX0YQ51_9GAMM</name>
<feature type="domain" description="Flagellar motor switch protein FliG middle" evidence="4">
    <location>
        <begin position="121"/>
        <end position="193"/>
    </location>
</feature>
<dbReference type="GO" id="GO:0003774">
    <property type="term" value="F:cytoskeletal motor activity"/>
    <property type="evidence" value="ECO:0007669"/>
    <property type="project" value="InterPro"/>
</dbReference>
<dbReference type="SUPFAM" id="SSF48029">
    <property type="entry name" value="FliG"/>
    <property type="match status" value="1"/>
</dbReference>
<dbReference type="GO" id="GO:0071973">
    <property type="term" value="P:bacterial-type flagellum-dependent cell motility"/>
    <property type="evidence" value="ECO:0007669"/>
    <property type="project" value="InterPro"/>
</dbReference>
<comment type="function">
    <text evidence="2">FliG is one of three proteins (FliG, FliN, FliM) that forms the rotor-mounted switch complex (C ring), located at the base of the basal body. This complex interacts with the CheY and CheZ chemotaxis proteins, in addition to contacting components of the motor that determine the direction of flagellar rotation.</text>
</comment>
<gene>
    <name evidence="5" type="ORF">C0W53_22225</name>
</gene>
<evidence type="ECO:0008006" key="7">
    <source>
        <dbReference type="Google" id="ProtNLM"/>
    </source>
</evidence>
<proteinExistence type="predicted"/>
<dbReference type="InterPro" id="IPR000090">
    <property type="entry name" value="Flg_Motor_Flig"/>
</dbReference>
<accession>A0AAX0YQ51</accession>
<protein>
    <recommendedName>
        <fullName evidence="7">Flagellar motor switch protein FliG</fullName>
    </recommendedName>
</protein>
<dbReference type="GO" id="GO:0009288">
    <property type="term" value="C:bacterial-type flagellum"/>
    <property type="evidence" value="ECO:0007669"/>
    <property type="project" value="InterPro"/>
</dbReference>
<dbReference type="Proteomes" id="UP000240728">
    <property type="component" value="Unassembled WGS sequence"/>
</dbReference>